<feature type="compositionally biased region" description="Low complexity" evidence="1">
    <location>
        <begin position="241"/>
        <end position="258"/>
    </location>
</feature>
<dbReference type="Gene3D" id="3.40.50.410">
    <property type="entry name" value="von Willebrand factor, type A domain"/>
    <property type="match status" value="1"/>
</dbReference>
<dbReference type="SUPFAM" id="SSF53300">
    <property type="entry name" value="vWA-like"/>
    <property type="match status" value="1"/>
</dbReference>
<dbReference type="EMBL" id="LAQU01000008">
    <property type="protein sequence ID" value="KKB63718.1"/>
    <property type="molecule type" value="Genomic_DNA"/>
</dbReference>
<proteinExistence type="predicted"/>
<dbReference type="PATRIC" id="fig|28092.6.peg.2457"/>
<dbReference type="Pfam" id="PF11775">
    <property type="entry name" value="CobT_C"/>
    <property type="match status" value="1"/>
</dbReference>
<organism evidence="3 4">
    <name type="scientific">Robbsia andropogonis</name>
    <dbReference type="NCBI Taxonomy" id="28092"/>
    <lineage>
        <taxon>Bacteria</taxon>
        <taxon>Pseudomonadati</taxon>
        <taxon>Pseudomonadota</taxon>
        <taxon>Betaproteobacteria</taxon>
        <taxon>Burkholderiales</taxon>
        <taxon>Burkholderiaceae</taxon>
        <taxon>Robbsia</taxon>
    </lineage>
</organism>
<dbReference type="RefSeq" id="WP_024903849.1">
    <property type="nucleotide sequence ID" value="NZ_CADFGU010000011.1"/>
</dbReference>
<keyword evidence="4" id="KW-1185">Reference proteome</keyword>
<gene>
    <name evidence="3" type="ORF">WM40_10410</name>
</gene>
<protein>
    <recommendedName>
        <fullName evidence="2">Cobalamin biosynthesis protein CobT VWA domain-containing protein</fullName>
    </recommendedName>
</protein>
<comment type="caution">
    <text evidence="3">The sequence shown here is derived from an EMBL/GenBank/DDBJ whole genome shotgun (WGS) entry which is preliminary data.</text>
</comment>
<evidence type="ECO:0000313" key="3">
    <source>
        <dbReference type="EMBL" id="KKB63718.1"/>
    </source>
</evidence>
<reference evidence="3 4" key="1">
    <citation type="submission" date="2015-03" db="EMBL/GenBank/DDBJ databases">
        <title>Draft Genome Sequence of Burkholderia andropogonis type strain ICMP2807, isolated from Sorghum bicolor.</title>
        <authorList>
            <person name="Lopes-Santos L."/>
            <person name="Castro D.B."/>
            <person name="Ottoboni L.M."/>
            <person name="Park D."/>
            <person name="Weirc B.S."/>
            <person name="Destefano S.A."/>
        </authorList>
    </citation>
    <scope>NUCLEOTIDE SEQUENCE [LARGE SCALE GENOMIC DNA]</scope>
    <source>
        <strain evidence="3 4">ICMP2807</strain>
    </source>
</reference>
<dbReference type="OrthoDB" id="6395027at2"/>
<dbReference type="AlphaFoldDB" id="A0A0F5K0U8"/>
<evidence type="ECO:0000256" key="1">
    <source>
        <dbReference type="SAM" id="MobiDB-lite"/>
    </source>
</evidence>
<dbReference type="InterPro" id="IPR036465">
    <property type="entry name" value="vWFA_dom_sf"/>
</dbReference>
<dbReference type="InterPro" id="IPR025861">
    <property type="entry name" value="CobT_VWA_dom"/>
</dbReference>
<feature type="domain" description="Cobalamin biosynthesis protein CobT VWA" evidence="2">
    <location>
        <begin position="366"/>
        <end position="565"/>
    </location>
</feature>
<feature type="region of interest" description="Disordered" evidence="1">
    <location>
        <begin position="214"/>
        <end position="277"/>
    </location>
</feature>
<name>A0A0F5K0U8_9BURK</name>
<dbReference type="InterPro" id="IPR051928">
    <property type="entry name" value="NorD/CobT"/>
</dbReference>
<sequence length="573" mass="62716">MPDSPLTSEHALADHLSKVARTLIGVNDATVVFTAGSASRDGRYITLPARLIDERASLATMIGYVDQLAARACFSDMPAIDALRTPMLRSLAQVLDDHRTAARLTARHPGARCFIAAARAEQARQMRQRWPDLPWRQRLIWHIEQTLWQTTPTIDDPDAESRRVLDGIADILVAARTASSTFDSIRFAFALAARVRALNTDGVNAMMFVPDGDSGGDAADGSDDDVGDTLPDADRTRPPQAGDAAAGALADSAESARAPSAGDVADRASAPPGAMPLNHSIPITTAFDTVTDVTGQGAPLAWRRLRNAARAQTAPLRAALERVLQSEEATHWRSEQERGELNRAALFRFAAFPGYRTPFQTRRLMPTRDTAITLLVDRSGSMAASKIALARLCVAALSDAVTRLGFACEVLGYCSVEDPEMRDFYHRWRDAGNQPEGYNRFVEKLDLQIYKRFDSHNLSGIACIECGHENPDGEALSWAATRLMDRRERRHVMMVFSDGYPSTADGDPALLGSDLKRRVEEWRMQGVALVGVGILNDAVESFYPLTAVVDTLQDLPDSAFTLLGKALLKRRHR</sequence>
<dbReference type="Proteomes" id="UP000033618">
    <property type="component" value="Unassembled WGS sequence"/>
</dbReference>
<accession>A0A0F5K0U8</accession>
<dbReference type="PANTHER" id="PTHR41248:SF1">
    <property type="entry name" value="NORD PROTEIN"/>
    <property type="match status" value="1"/>
</dbReference>
<evidence type="ECO:0000259" key="2">
    <source>
        <dbReference type="Pfam" id="PF11775"/>
    </source>
</evidence>
<evidence type="ECO:0000313" key="4">
    <source>
        <dbReference type="Proteomes" id="UP000033618"/>
    </source>
</evidence>
<dbReference type="PANTHER" id="PTHR41248">
    <property type="entry name" value="NORD PROTEIN"/>
    <property type="match status" value="1"/>
</dbReference>
<dbReference type="STRING" id="28092.WM40_10410"/>